<feature type="coiled-coil region" evidence="1">
    <location>
        <begin position="488"/>
        <end position="536"/>
    </location>
</feature>
<organism evidence="2 3">
    <name type="scientific">Lactarius akahatsu</name>
    <dbReference type="NCBI Taxonomy" id="416441"/>
    <lineage>
        <taxon>Eukaryota</taxon>
        <taxon>Fungi</taxon>
        <taxon>Dikarya</taxon>
        <taxon>Basidiomycota</taxon>
        <taxon>Agaricomycotina</taxon>
        <taxon>Agaricomycetes</taxon>
        <taxon>Russulales</taxon>
        <taxon>Russulaceae</taxon>
        <taxon>Lactarius</taxon>
    </lineage>
</organism>
<comment type="caution">
    <text evidence="2">The sequence shown here is derived from an EMBL/GenBank/DDBJ whole genome shotgun (WGS) entry which is preliminary data.</text>
</comment>
<dbReference type="AlphaFoldDB" id="A0AAD4LGI5"/>
<dbReference type="EMBL" id="JAKELL010000026">
    <property type="protein sequence ID" value="KAH8991525.1"/>
    <property type="molecule type" value="Genomic_DNA"/>
</dbReference>
<evidence type="ECO:0000256" key="1">
    <source>
        <dbReference type="SAM" id="Coils"/>
    </source>
</evidence>
<keyword evidence="3" id="KW-1185">Reference proteome</keyword>
<sequence>MVNGLGSIYEIDSSITQYQHLLATSSRSDPRRIFSLFKLAVLRYQRYDLSNQSEDIDKSIFHLAELILLQPRSLELGRMILPSLFIIVAALVMRSKASNQPEGVIHAAKYLRYLRDHPHGVSGLSRQAVTAFLVDALACQVELEARNVMQRVELEEMAVLCYELLTLEASDDHTTSSITCFALAVLLTLSKTTIAQAECARGSLLPRSVFMCRFTTTFVNDDYEEAASAVDELIASDPAGDSIQVQERMAELAILRSMAYSTPEYSEEAIYRAQVTAAQRFRFFGSIEGPETSSGNSRPVPAVYLGNPDPEMEKVKLIEELHSEIRNSDMTEIGEAVEKARTLLASAPTAFLRTNKIEYLDESISTLRQIYDHPSPHFLRFEISEDLSASYLARLIYFPGHRTQDLDEIMELFSQCANNARASLPIRFQYSCIWAFIARGHLHPSVSKAYESAVSLMQDALRFAPTLQQQHATLAKPFFNIDPVSLDYASYQVDLHRLEEAVETLERGRALLWSEMRHLRASIDQLQQENPQLGHEFAAINKDLEELTMSIPPSHKLRIDDDAADNSRADDLRAVDPFGHLLLKQRELLKERNNLTSRIRALPGFNSFLTSPSFNTIRSAASSGPSLS</sequence>
<accession>A0AAD4LGI5</accession>
<dbReference type="Proteomes" id="UP001201163">
    <property type="component" value="Unassembled WGS sequence"/>
</dbReference>
<reference evidence="2" key="1">
    <citation type="submission" date="2022-01" db="EMBL/GenBank/DDBJ databases">
        <title>Comparative genomics reveals a dynamic genome evolution in the ectomycorrhizal milk-cap (Lactarius) mushrooms.</title>
        <authorList>
            <consortium name="DOE Joint Genome Institute"/>
            <person name="Lebreton A."/>
            <person name="Tang N."/>
            <person name="Kuo A."/>
            <person name="LaButti K."/>
            <person name="Drula E."/>
            <person name="Barry K."/>
            <person name="Clum A."/>
            <person name="Lipzen A."/>
            <person name="Mousain D."/>
            <person name="Ng V."/>
            <person name="Wang R."/>
            <person name="Wang X."/>
            <person name="Dai Y."/>
            <person name="Henrissat B."/>
            <person name="Grigoriev I.V."/>
            <person name="Guerin-Laguette A."/>
            <person name="Yu F."/>
            <person name="Martin F.M."/>
        </authorList>
    </citation>
    <scope>NUCLEOTIDE SEQUENCE</scope>
    <source>
        <strain evidence="2">QP</strain>
    </source>
</reference>
<protein>
    <submittedName>
        <fullName evidence="2">Uncharacterized protein</fullName>
    </submittedName>
</protein>
<name>A0AAD4LGI5_9AGAM</name>
<evidence type="ECO:0000313" key="3">
    <source>
        <dbReference type="Proteomes" id="UP001201163"/>
    </source>
</evidence>
<keyword evidence="1" id="KW-0175">Coiled coil</keyword>
<proteinExistence type="predicted"/>
<gene>
    <name evidence="2" type="ORF">EDB92DRAFT_2114518</name>
</gene>
<evidence type="ECO:0000313" key="2">
    <source>
        <dbReference type="EMBL" id="KAH8991525.1"/>
    </source>
</evidence>